<reference evidence="1 2" key="1">
    <citation type="submission" date="2024-06" db="EMBL/GenBank/DDBJ databases">
        <title>Genomic Encyclopedia of Type Strains, Phase IV (KMG-IV): sequencing the most valuable type-strain genomes for metagenomic binning, comparative biology and taxonomic classification.</title>
        <authorList>
            <person name="Goeker M."/>
        </authorList>
    </citation>
    <scope>NUCLEOTIDE SEQUENCE [LARGE SCALE GENOMIC DNA]</scope>
    <source>
        <strain evidence="1 2">DSM 17809</strain>
    </source>
</reference>
<sequence length="164" mass="17434">MARRRIPEHLVSNLKPAQIEILKSAVGGDLAVDTVDGRIAHALIKRGYLIAVPRDGEASLLTITREGREAAGVRAPKATPVRKIEPAESAPVVEIASGSKTATLRGLLERPEGATVVQMSETTGWLPHSVRGFMAGTLKKKLGLQLVSEKTPSGRVYRLVGATA</sequence>
<gene>
    <name evidence="1" type="ORF">ABID41_001079</name>
</gene>
<comment type="caution">
    <text evidence="1">The sequence shown here is derived from an EMBL/GenBank/DDBJ whole genome shotgun (WGS) entry which is preliminary data.</text>
</comment>
<evidence type="ECO:0000313" key="2">
    <source>
        <dbReference type="Proteomes" id="UP001549110"/>
    </source>
</evidence>
<dbReference type="RefSeq" id="WP_354297259.1">
    <property type="nucleotide sequence ID" value="NZ_JBEPLU010000001.1"/>
</dbReference>
<organism evidence="1 2">
    <name type="scientific">Phenylobacterium koreense</name>
    <dbReference type="NCBI Taxonomy" id="266125"/>
    <lineage>
        <taxon>Bacteria</taxon>
        <taxon>Pseudomonadati</taxon>
        <taxon>Pseudomonadota</taxon>
        <taxon>Alphaproteobacteria</taxon>
        <taxon>Caulobacterales</taxon>
        <taxon>Caulobacteraceae</taxon>
        <taxon>Phenylobacterium</taxon>
    </lineage>
</organism>
<accession>A0ABV2EG27</accession>
<keyword evidence="2" id="KW-1185">Reference proteome</keyword>
<dbReference type="Proteomes" id="UP001549110">
    <property type="component" value="Unassembled WGS sequence"/>
</dbReference>
<proteinExistence type="predicted"/>
<evidence type="ECO:0008006" key="3">
    <source>
        <dbReference type="Google" id="ProtNLM"/>
    </source>
</evidence>
<dbReference type="EMBL" id="JBEPLU010000001">
    <property type="protein sequence ID" value="MET3525984.1"/>
    <property type="molecule type" value="Genomic_DNA"/>
</dbReference>
<name>A0ABV2EG27_9CAUL</name>
<dbReference type="Pfam" id="PF11994">
    <property type="entry name" value="DUF3489"/>
    <property type="match status" value="1"/>
</dbReference>
<evidence type="ECO:0000313" key="1">
    <source>
        <dbReference type="EMBL" id="MET3525984.1"/>
    </source>
</evidence>
<protein>
    <recommendedName>
        <fullName evidence="3">DUF3489 domain-containing protein</fullName>
    </recommendedName>
</protein>
<dbReference type="InterPro" id="IPR021880">
    <property type="entry name" value="DUF3489"/>
</dbReference>